<evidence type="ECO:0000313" key="2">
    <source>
        <dbReference type="EMBL" id="CAG6523849.1"/>
    </source>
</evidence>
<sequence length="182" mass="19226">MGAGSGAVLRGRPILVLILVSFGSSSCDAPTASTNMGSSCLRSSLLSEIRHSRISGGGVDSGCRSVASVMDCWMKIRGERLAQLSIVNPQNDSLDWPLELGISMTSCSAKDGASSGILTSSGSSFSISGSNRSLTSFSRTSISGSFTLASSMSFLSNSDPASRLDRFRRMYSSLDWHCFLNR</sequence>
<dbReference type="AlphaFoldDB" id="A0A8D8E7A8"/>
<dbReference type="EMBL" id="HBUE01188490">
    <property type="protein sequence ID" value="CAG6523848.1"/>
    <property type="molecule type" value="Transcribed_RNA"/>
</dbReference>
<feature type="chain" id="PRO_5036428036" evidence="1">
    <location>
        <begin position="28"/>
        <end position="182"/>
    </location>
</feature>
<dbReference type="EMBL" id="HBUE01188491">
    <property type="protein sequence ID" value="CAG6523849.1"/>
    <property type="molecule type" value="Transcribed_RNA"/>
</dbReference>
<dbReference type="EMBL" id="HBUE01294292">
    <property type="protein sequence ID" value="CAG6575523.1"/>
    <property type="molecule type" value="Transcribed_RNA"/>
</dbReference>
<accession>A0A8D8E7A8</accession>
<feature type="signal peptide" evidence="1">
    <location>
        <begin position="1"/>
        <end position="27"/>
    </location>
</feature>
<dbReference type="EMBL" id="HBUE01294291">
    <property type="protein sequence ID" value="CAG6575522.1"/>
    <property type="molecule type" value="Transcribed_RNA"/>
</dbReference>
<protein>
    <submittedName>
        <fullName evidence="2">(northern house mosquito) hypothetical protein</fullName>
    </submittedName>
</protein>
<dbReference type="EMBL" id="HBUE01188489">
    <property type="protein sequence ID" value="CAG6523847.1"/>
    <property type="molecule type" value="Transcribed_RNA"/>
</dbReference>
<name>A0A8D8E7A8_CULPI</name>
<reference evidence="2" key="1">
    <citation type="submission" date="2021-05" db="EMBL/GenBank/DDBJ databases">
        <authorList>
            <person name="Alioto T."/>
            <person name="Alioto T."/>
            <person name="Gomez Garrido J."/>
        </authorList>
    </citation>
    <scope>NUCLEOTIDE SEQUENCE</scope>
</reference>
<organism evidence="2">
    <name type="scientific">Culex pipiens</name>
    <name type="common">House mosquito</name>
    <dbReference type="NCBI Taxonomy" id="7175"/>
    <lineage>
        <taxon>Eukaryota</taxon>
        <taxon>Metazoa</taxon>
        <taxon>Ecdysozoa</taxon>
        <taxon>Arthropoda</taxon>
        <taxon>Hexapoda</taxon>
        <taxon>Insecta</taxon>
        <taxon>Pterygota</taxon>
        <taxon>Neoptera</taxon>
        <taxon>Endopterygota</taxon>
        <taxon>Diptera</taxon>
        <taxon>Nematocera</taxon>
        <taxon>Culicoidea</taxon>
        <taxon>Culicidae</taxon>
        <taxon>Culicinae</taxon>
        <taxon>Culicini</taxon>
        <taxon>Culex</taxon>
        <taxon>Culex</taxon>
    </lineage>
</organism>
<proteinExistence type="predicted"/>
<evidence type="ECO:0000256" key="1">
    <source>
        <dbReference type="SAM" id="SignalP"/>
    </source>
</evidence>
<dbReference type="EMBL" id="HBUE01294293">
    <property type="protein sequence ID" value="CAG6575524.1"/>
    <property type="molecule type" value="Transcribed_RNA"/>
</dbReference>
<keyword evidence="1" id="KW-0732">Signal</keyword>